<dbReference type="EMBL" id="FXAF01000006">
    <property type="protein sequence ID" value="SMF41788.1"/>
    <property type="molecule type" value="Genomic_DNA"/>
</dbReference>
<sequence>MELDRYGQLKPRGPKAWLRSRDSGFSRICPFSPTARDEDDLAVEHFPSAKDRHPLLGRFEAAYVGHVAEDEYRVNGSSGGMVTWVAAELLRRGLVDGVAHVKESDDPQTEGRLFHYTLSRDLQALQAGAKSRYYPVELSGVLRSMRDIPGRYAVVGIPCFVKAVRLACADDPVLKERVAFTLGLFCGHMKSARMAESFAWQMEEDISRVRQLDYRVKTPDRPANWYRAQLTLANGETRARDWWHLADGDWGAGFFQNSACNFCDDVVAETADIAFGDAWKEPYSSDGRGTNVVLVRSRMLLDLLREGMGANRIALSPVDADFVVATQAAGFRQRREGLSFRLAWPRLGLRPRKRVQASGHHLTSQRKMIYIMRYGISFWSHRVFLAARLLHSPGLYILWARAALAFYQGLAYSRGPVGRVARRLGLAGSEGGA</sequence>
<dbReference type="InterPro" id="IPR007516">
    <property type="entry name" value="Co_F420_Hydgase/DH_bsu_N"/>
</dbReference>
<feature type="domain" description="Coenzyme F420 hydrogenase/dehydrogenase beta subunit C-terminal" evidence="2">
    <location>
        <begin position="151"/>
        <end position="319"/>
    </location>
</feature>
<dbReference type="AlphaFoldDB" id="A0A1X7EXE1"/>
<evidence type="ECO:0000259" key="2">
    <source>
        <dbReference type="Pfam" id="PF04432"/>
    </source>
</evidence>
<organism evidence="3 4">
    <name type="scientific">Xaviernesmea oryzae</name>
    <dbReference type="NCBI Taxonomy" id="464029"/>
    <lineage>
        <taxon>Bacteria</taxon>
        <taxon>Pseudomonadati</taxon>
        <taxon>Pseudomonadota</taxon>
        <taxon>Alphaproteobacteria</taxon>
        <taxon>Hyphomicrobiales</taxon>
        <taxon>Rhizobiaceae</taxon>
        <taxon>Rhizobium/Agrobacterium group</taxon>
        <taxon>Xaviernesmea</taxon>
    </lineage>
</organism>
<name>A0A1X7EXE1_9HYPH</name>
<dbReference type="InterPro" id="IPR045220">
    <property type="entry name" value="FRHB/FDHB/HCAR-like"/>
</dbReference>
<dbReference type="Pfam" id="PF04422">
    <property type="entry name" value="FrhB_FdhB_N"/>
    <property type="match status" value="1"/>
</dbReference>
<evidence type="ECO:0000313" key="4">
    <source>
        <dbReference type="Proteomes" id="UP000192903"/>
    </source>
</evidence>
<dbReference type="InterPro" id="IPR007525">
    <property type="entry name" value="FrhB_FdhB_C"/>
</dbReference>
<evidence type="ECO:0000259" key="1">
    <source>
        <dbReference type="Pfam" id="PF04422"/>
    </source>
</evidence>
<protein>
    <submittedName>
        <fullName evidence="3">Coenzyme F420-reducing hydrogenase, beta subunit</fullName>
    </submittedName>
</protein>
<dbReference type="PANTHER" id="PTHR31332:SF0">
    <property type="entry name" value="7-HYDROXYMETHYL CHLOROPHYLL A REDUCTASE, CHLOROPLASTIC"/>
    <property type="match status" value="1"/>
</dbReference>
<evidence type="ECO:0000313" key="3">
    <source>
        <dbReference type="EMBL" id="SMF41788.1"/>
    </source>
</evidence>
<dbReference type="Pfam" id="PF04432">
    <property type="entry name" value="FrhB_FdhB_C"/>
    <property type="match status" value="1"/>
</dbReference>
<keyword evidence="4" id="KW-1185">Reference proteome</keyword>
<dbReference type="STRING" id="464029.SAMN02982989_1948"/>
<dbReference type="RefSeq" id="WP_085422204.1">
    <property type="nucleotide sequence ID" value="NZ_FXAF01000006.1"/>
</dbReference>
<dbReference type="GO" id="GO:0033354">
    <property type="term" value="P:chlorophyll cycle"/>
    <property type="evidence" value="ECO:0007669"/>
    <property type="project" value="TreeGrafter"/>
</dbReference>
<dbReference type="PANTHER" id="PTHR31332">
    <property type="entry name" value="7-HYDROXYMETHYL CHLOROPHYLL A REDUCTASE, CHLOROPLASTIC"/>
    <property type="match status" value="1"/>
</dbReference>
<feature type="domain" description="Coenzyme F420 hydrogenase/dehydrogenase beta subunit N-terminal" evidence="1">
    <location>
        <begin position="63"/>
        <end position="142"/>
    </location>
</feature>
<dbReference type="GO" id="GO:0090415">
    <property type="term" value="F:7-hydroxymethyl chlorophyll a reductase activity"/>
    <property type="evidence" value="ECO:0007669"/>
    <property type="project" value="TreeGrafter"/>
</dbReference>
<gene>
    <name evidence="3" type="ORF">SAMN02982989_1948</name>
</gene>
<dbReference type="OrthoDB" id="3247493at2"/>
<proteinExistence type="predicted"/>
<dbReference type="Proteomes" id="UP000192903">
    <property type="component" value="Unassembled WGS sequence"/>
</dbReference>
<reference evidence="4" key="1">
    <citation type="submission" date="2017-04" db="EMBL/GenBank/DDBJ databases">
        <authorList>
            <person name="Varghese N."/>
            <person name="Submissions S."/>
        </authorList>
    </citation>
    <scope>NUCLEOTIDE SEQUENCE [LARGE SCALE GENOMIC DNA]</scope>
    <source>
        <strain evidence="4">B4P</strain>
    </source>
</reference>
<accession>A0A1X7EXE1</accession>